<comment type="function">
    <text evidence="9">Part of the Sec protein translocase complex. Interacts with the SecYEG preprotein conducting channel. SecDF uses the proton motive force (PMF) to complete protein translocation after the ATP-dependent function of SecA.</text>
</comment>
<keyword evidence="7 9" id="KW-0811">Translocation</keyword>
<dbReference type="NCBIfam" id="TIGR00916">
    <property type="entry name" value="2A0604s01"/>
    <property type="match status" value="1"/>
</dbReference>
<comment type="caution">
    <text evidence="13">The sequence shown here is derived from an EMBL/GenBank/DDBJ whole genome shotgun (WGS) entry which is preliminary data.</text>
</comment>
<dbReference type="EMBL" id="BSPC01000018">
    <property type="protein sequence ID" value="GLS19123.1"/>
    <property type="molecule type" value="Genomic_DNA"/>
</dbReference>
<dbReference type="Gene3D" id="3.30.70.3400">
    <property type="match status" value="2"/>
</dbReference>
<comment type="caution">
    <text evidence="9">Lacks conserved residue(s) required for the propagation of feature annotation.</text>
</comment>
<dbReference type="PRINTS" id="PR00702">
    <property type="entry name" value="ACRIFLAVINRP"/>
</dbReference>
<gene>
    <name evidence="9 13" type="primary">secD</name>
    <name evidence="13" type="ORF">GCM10007874_21400</name>
</gene>
<accession>A0ABQ6CFS2</accession>
<dbReference type="Gene3D" id="3.30.1360.200">
    <property type="match status" value="1"/>
</dbReference>
<dbReference type="InterPro" id="IPR048631">
    <property type="entry name" value="SecD_1st"/>
</dbReference>
<dbReference type="Pfam" id="PF07549">
    <property type="entry name" value="Sec_GG"/>
    <property type="match status" value="1"/>
</dbReference>
<evidence type="ECO:0000256" key="8">
    <source>
        <dbReference type="ARBA" id="ARBA00023136"/>
    </source>
</evidence>
<evidence type="ECO:0000313" key="14">
    <source>
        <dbReference type="Proteomes" id="UP001156882"/>
    </source>
</evidence>
<evidence type="ECO:0000259" key="10">
    <source>
        <dbReference type="Pfam" id="PF02355"/>
    </source>
</evidence>
<feature type="domain" description="Protein translocase subunit SecDF P1" evidence="11">
    <location>
        <begin position="161"/>
        <end position="219"/>
    </location>
</feature>
<keyword evidence="4 9" id="KW-0812">Transmembrane</keyword>
<dbReference type="InterPro" id="IPR022813">
    <property type="entry name" value="SecD/SecF_arch_bac"/>
</dbReference>
<feature type="domain" description="Protein export membrane protein SecD/SecF C-terminal" evidence="10">
    <location>
        <begin position="352"/>
        <end position="521"/>
    </location>
</feature>
<dbReference type="PANTHER" id="PTHR30081:SF1">
    <property type="entry name" value="PROTEIN TRANSLOCASE SUBUNIT SECD"/>
    <property type="match status" value="1"/>
</dbReference>
<dbReference type="Pfam" id="PF22599">
    <property type="entry name" value="SecDF_P1_head"/>
    <property type="match status" value="1"/>
</dbReference>
<keyword evidence="14" id="KW-1185">Reference proteome</keyword>
<dbReference type="SUPFAM" id="SSF82866">
    <property type="entry name" value="Multidrug efflux transporter AcrB transmembrane domain"/>
    <property type="match status" value="1"/>
</dbReference>
<evidence type="ECO:0000256" key="5">
    <source>
        <dbReference type="ARBA" id="ARBA00022927"/>
    </source>
</evidence>
<dbReference type="PANTHER" id="PTHR30081">
    <property type="entry name" value="PROTEIN-EXPORT MEMBRANE PROTEIN SEC"/>
    <property type="match status" value="1"/>
</dbReference>
<evidence type="ECO:0000256" key="4">
    <source>
        <dbReference type="ARBA" id="ARBA00022692"/>
    </source>
</evidence>
<evidence type="ECO:0000256" key="1">
    <source>
        <dbReference type="ARBA" id="ARBA00004651"/>
    </source>
</evidence>
<dbReference type="InterPro" id="IPR001036">
    <property type="entry name" value="Acrflvin-R"/>
</dbReference>
<name>A0ABQ6CFS2_9HYPH</name>
<dbReference type="HAMAP" id="MF_01463_B">
    <property type="entry name" value="SecD_B"/>
    <property type="match status" value="1"/>
</dbReference>
<dbReference type="Gene3D" id="1.20.1640.10">
    <property type="entry name" value="Multidrug efflux transporter AcrB transmembrane domain"/>
    <property type="match status" value="1"/>
</dbReference>
<dbReference type="RefSeq" id="WP_284311997.1">
    <property type="nucleotide sequence ID" value="NZ_BSPC01000018.1"/>
</dbReference>
<comment type="subunit">
    <text evidence="9">Forms a complex with SecF. Part of the essential Sec protein translocation apparatus which comprises SecA, SecYEG and auxiliary proteins SecDF-YajC and YidC.</text>
</comment>
<keyword evidence="3 9" id="KW-1003">Cell membrane</keyword>
<keyword evidence="6 9" id="KW-1133">Transmembrane helix</keyword>
<keyword evidence="5 9" id="KW-0653">Protein transport</keyword>
<dbReference type="InterPro" id="IPR054384">
    <property type="entry name" value="SecDF_P1_head"/>
</dbReference>
<dbReference type="InterPro" id="IPR005791">
    <property type="entry name" value="SecD"/>
</dbReference>
<dbReference type="InterPro" id="IPR022646">
    <property type="entry name" value="SecD/SecF_CS"/>
</dbReference>
<protein>
    <recommendedName>
        <fullName evidence="9">Protein translocase subunit SecD</fullName>
    </recommendedName>
</protein>
<evidence type="ECO:0000313" key="13">
    <source>
        <dbReference type="EMBL" id="GLS19123.1"/>
    </source>
</evidence>
<evidence type="ECO:0000256" key="6">
    <source>
        <dbReference type="ARBA" id="ARBA00022989"/>
    </source>
</evidence>
<keyword evidence="2 9" id="KW-0813">Transport</keyword>
<feature type="domain" description="SecDF P1 head subdomain" evidence="12">
    <location>
        <begin position="237"/>
        <end position="349"/>
    </location>
</feature>
<reference evidence="14" key="1">
    <citation type="journal article" date="2019" name="Int. J. Syst. Evol. Microbiol.">
        <title>The Global Catalogue of Microorganisms (GCM) 10K type strain sequencing project: providing services to taxonomists for standard genome sequencing and annotation.</title>
        <authorList>
            <consortium name="The Broad Institute Genomics Platform"/>
            <consortium name="The Broad Institute Genome Sequencing Center for Infectious Disease"/>
            <person name="Wu L."/>
            <person name="Ma J."/>
        </authorList>
    </citation>
    <scope>NUCLEOTIDE SEQUENCE [LARGE SCALE GENOMIC DNA]</scope>
    <source>
        <strain evidence="14">NBRC 101365</strain>
    </source>
</reference>
<evidence type="ECO:0000256" key="9">
    <source>
        <dbReference type="HAMAP-Rule" id="MF_01463"/>
    </source>
</evidence>
<dbReference type="Pfam" id="PF02355">
    <property type="entry name" value="SecD_SecF_C"/>
    <property type="match status" value="1"/>
</dbReference>
<dbReference type="Pfam" id="PF21760">
    <property type="entry name" value="SecD_1st"/>
    <property type="match status" value="1"/>
</dbReference>
<comment type="subcellular location">
    <subcellularLocation>
        <location evidence="1 9">Cell membrane</location>
        <topology evidence="1 9">Multi-pass membrane protein</topology>
    </subcellularLocation>
</comment>
<sequence>MLHFSPGKTAAVLLTLLIGLWLAAPNLMPVSWRNAMPTWLPHNALTLGLDLQGGSYFLLEVDKNAVLKDQVTSLRTQARQVLNDNKIRSQAALQGRGILVTLPNPDDTSKAVDLLQVLGNSPDGNLFGGGTRTATVTSNTPGQITIALTDEGLRDRMNRIMQRSVEIVGNRVNGTGVVEPIIQRQGDNRIVVQLPGLKDPDRFKELLGKTAKLEFRLVDLSMPVQQAEQTRPPVDSELLPSQDGTQKFLVQDQVMVAGDELTDAQASFDQNTREPVVSFRFNTNGARQFGRVTTENVNKPFAIVLDNKVLSAPVIREPITGGSGQISGSFTAQSAQDLALLLRSGALPAPMTVVQEQTVGPGLGQAAIHAGEMAALVGSLLVVVFMVASYGLFGIIASIAVALNVGMIFGVLSLLGATLTLPGIAGIVLTVGIAVDSNVLIYERIREEVRAGRTVLMSLDAGFSRALATILDSNITTFIAATVLYFVGTGAVKGFAVTLGIGIITTVFTAFTVTRLLVSWWYRGVKPRSIPI</sequence>
<dbReference type="Proteomes" id="UP001156882">
    <property type="component" value="Unassembled WGS sequence"/>
</dbReference>
<dbReference type="NCBIfam" id="TIGR01129">
    <property type="entry name" value="secD"/>
    <property type="match status" value="1"/>
</dbReference>
<dbReference type="InterPro" id="IPR048634">
    <property type="entry name" value="SecD_SecF_C"/>
</dbReference>
<dbReference type="InterPro" id="IPR055344">
    <property type="entry name" value="SecD_SecF_C_bact"/>
</dbReference>
<feature type="transmembrane region" description="Helical" evidence="9">
    <location>
        <begin position="494"/>
        <end position="518"/>
    </location>
</feature>
<feature type="transmembrane region" description="Helical" evidence="9">
    <location>
        <begin position="463"/>
        <end position="488"/>
    </location>
</feature>
<evidence type="ECO:0000259" key="12">
    <source>
        <dbReference type="Pfam" id="PF22599"/>
    </source>
</evidence>
<proteinExistence type="inferred from homology"/>
<evidence type="ECO:0000256" key="7">
    <source>
        <dbReference type="ARBA" id="ARBA00023010"/>
    </source>
</evidence>
<evidence type="ECO:0000259" key="11">
    <source>
        <dbReference type="Pfam" id="PF21760"/>
    </source>
</evidence>
<keyword evidence="8 9" id="KW-0472">Membrane</keyword>
<evidence type="ECO:0000256" key="2">
    <source>
        <dbReference type="ARBA" id="ARBA00022448"/>
    </source>
</evidence>
<comment type="similarity">
    <text evidence="9">Belongs to the SecD/SecF family. SecD subfamily.</text>
</comment>
<evidence type="ECO:0000256" key="3">
    <source>
        <dbReference type="ARBA" id="ARBA00022475"/>
    </source>
</evidence>
<organism evidence="13 14">
    <name type="scientific">Labrys miyagiensis</name>
    <dbReference type="NCBI Taxonomy" id="346912"/>
    <lineage>
        <taxon>Bacteria</taxon>
        <taxon>Pseudomonadati</taxon>
        <taxon>Pseudomonadota</taxon>
        <taxon>Alphaproteobacteria</taxon>
        <taxon>Hyphomicrobiales</taxon>
        <taxon>Xanthobacteraceae</taxon>
        <taxon>Labrys</taxon>
    </lineage>
</organism>